<evidence type="ECO:0000256" key="7">
    <source>
        <dbReference type="ARBA" id="ARBA00022949"/>
    </source>
</evidence>
<dbReference type="GO" id="GO:0005243">
    <property type="term" value="F:gap junction channel activity"/>
    <property type="evidence" value="ECO:0007669"/>
    <property type="project" value="TreeGrafter"/>
</dbReference>
<comment type="similarity">
    <text evidence="12">Belongs to the pannexin family.</text>
</comment>
<evidence type="ECO:0000256" key="4">
    <source>
        <dbReference type="ARBA" id="ARBA00022475"/>
    </source>
</evidence>
<keyword evidence="13" id="KW-1185">Reference proteome</keyword>
<organism evidence="13 14">
    <name type="scientific">Acrobeloides nanus</name>
    <dbReference type="NCBI Taxonomy" id="290746"/>
    <lineage>
        <taxon>Eukaryota</taxon>
        <taxon>Metazoa</taxon>
        <taxon>Ecdysozoa</taxon>
        <taxon>Nematoda</taxon>
        <taxon>Chromadorea</taxon>
        <taxon>Rhabditida</taxon>
        <taxon>Tylenchina</taxon>
        <taxon>Cephalobomorpha</taxon>
        <taxon>Cephaloboidea</taxon>
        <taxon>Cephalobidae</taxon>
        <taxon>Acrobeloides</taxon>
    </lineage>
</organism>
<gene>
    <name evidence="12" type="primary">inx</name>
</gene>
<keyword evidence="6" id="KW-0303">Gap junction</keyword>
<keyword evidence="10 12" id="KW-0472">Membrane</keyword>
<proteinExistence type="inferred from homology"/>
<evidence type="ECO:0000256" key="2">
    <source>
        <dbReference type="ARBA" id="ARBA00004651"/>
    </source>
</evidence>
<evidence type="ECO:0000313" key="14">
    <source>
        <dbReference type="WBParaSite" id="ACRNAN_Path_757.g2861.t1"/>
    </source>
</evidence>
<dbReference type="Pfam" id="PF00876">
    <property type="entry name" value="Innexin"/>
    <property type="match status" value="1"/>
</dbReference>
<evidence type="ECO:0000256" key="1">
    <source>
        <dbReference type="ARBA" id="ARBA00004610"/>
    </source>
</evidence>
<feature type="transmembrane region" description="Helical" evidence="12">
    <location>
        <begin position="104"/>
        <end position="126"/>
    </location>
</feature>
<keyword evidence="4" id="KW-1003">Cell membrane</keyword>
<evidence type="ECO:0000256" key="8">
    <source>
        <dbReference type="ARBA" id="ARBA00022989"/>
    </source>
</evidence>
<comment type="subcellular location">
    <subcellularLocation>
        <location evidence="1">Cell junction</location>
        <location evidence="1">Gap junction</location>
    </subcellularLocation>
    <subcellularLocation>
        <location evidence="2 12">Cell membrane</location>
        <topology evidence="2 12">Multi-pass membrane protein</topology>
    </subcellularLocation>
</comment>
<dbReference type="InterPro" id="IPR000990">
    <property type="entry name" value="Innexin"/>
</dbReference>
<accession>A0A914CAY9</accession>
<evidence type="ECO:0000256" key="12">
    <source>
        <dbReference type="RuleBase" id="RU010713"/>
    </source>
</evidence>
<dbReference type="PRINTS" id="PR01262">
    <property type="entry name" value="INNEXIN"/>
</dbReference>
<dbReference type="GO" id="GO:0034220">
    <property type="term" value="P:monoatomic ion transmembrane transport"/>
    <property type="evidence" value="ECO:0007669"/>
    <property type="project" value="UniProtKB-KW"/>
</dbReference>
<dbReference type="PROSITE" id="PS51013">
    <property type="entry name" value="PANNEXIN"/>
    <property type="match status" value="1"/>
</dbReference>
<feature type="transmembrane region" description="Helical" evidence="12">
    <location>
        <begin position="267"/>
        <end position="288"/>
    </location>
</feature>
<evidence type="ECO:0000256" key="6">
    <source>
        <dbReference type="ARBA" id="ARBA00022868"/>
    </source>
</evidence>
<evidence type="ECO:0000256" key="9">
    <source>
        <dbReference type="ARBA" id="ARBA00023065"/>
    </source>
</evidence>
<dbReference type="PANTHER" id="PTHR11893:SF24">
    <property type="entry name" value="INNEXIN-19"/>
    <property type="match status" value="1"/>
</dbReference>
<evidence type="ECO:0000313" key="13">
    <source>
        <dbReference type="Proteomes" id="UP000887540"/>
    </source>
</evidence>
<keyword evidence="9 12" id="KW-0406">Ion transport</keyword>
<name>A0A914CAY9_9BILA</name>
<keyword evidence="11 12" id="KW-0407">Ion channel</keyword>
<evidence type="ECO:0000256" key="3">
    <source>
        <dbReference type="ARBA" id="ARBA00022448"/>
    </source>
</evidence>
<evidence type="ECO:0000256" key="5">
    <source>
        <dbReference type="ARBA" id="ARBA00022692"/>
    </source>
</evidence>
<dbReference type="AlphaFoldDB" id="A0A914CAY9"/>
<keyword evidence="5 12" id="KW-0812">Transmembrane</keyword>
<dbReference type="Proteomes" id="UP000887540">
    <property type="component" value="Unplaced"/>
</dbReference>
<dbReference type="GO" id="GO:0005886">
    <property type="term" value="C:plasma membrane"/>
    <property type="evidence" value="ECO:0007669"/>
    <property type="project" value="UniProtKB-SubCell"/>
</dbReference>
<sequence>MFFHATLARHFIQSLRVRGDDDFVDRLNYYYTPIMLAVACLIISAKQYGGTPIECWVNPHSRESMEEYIESFCWIQNTYWVPMFENIPDDHTAREQQQIGYYQWVPFILIAEALMFSIPCILWRLLNWQAGLNIQQVVAAACDARAIVDQESRDKVMESVSQSLIDILDIQDARPIPHPSASWSSKIKCHRFFRGHYVTMLYICIKILYTFNIMVLSDLIAGKPWSESGHFPRVTLCDFEVRYLANLNRYTVQCALLINILNEKVFAFFWCWYLVLVIITTFSALFWLTNFIVQSERVDYVLKYMQIAASSDKEKRRKYYKDASRNPDENVKEAFHLPDPYLLNKFVHEFLKTDGIFTLRLMANHAGELVVVTVVKSLWKEFQDRNWREFEEYEVYKRDHSKFHAHHNKLKVKKPFMEFLHDRKSNHTTFSAEDVIVSSPIAPKLADSTENQVLV</sequence>
<keyword evidence="7" id="KW-0965">Cell junction</keyword>
<feature type="transmembrane region" description="Helical" evidence="12">
    <location>
        <begin position="197"/>
        <end position="216"/>
    </location>
</feature>
<evidence type="ECO:0000256" key="10">
    <source>
        <dbReference type="ARBA" id="ARBA00023136"/>
    </source>
</evidence>
<protein>
    <recommendedName>
        <fullName evidence="12">Innexin</fullName>
    </recommendedName>
</protein>
<dbReference type="PANTHER" id="PTHR11893">
    <property type="entry name" value="INNEXIN"/>
    <property type="match status" value="1"/>
</dbReference>
<comment type="function">
    <text evidence="12">Structural component of the gap junctions.</text>
</comment>
<dbReference type="WBParaSite" id="ACRNAN_Path_757.g2861.t1">
    <property type="protein sequence ID" value="ACRNAN_Path_757.g2861.t1"/>
    <property type="gene ID" value="ACRNAN_Path_757.g2861"/>
</dbReference>
<comment type="caution">
    <text evidence="12">Lacks conserved residue(s) required for the propagation of feature annotation.</text>
</comment>
<keyword evidence="8 12" id="KW-1133">Transmembrane helix</keyword>
<dbReference type="GO" id="GO:0005921">
    <property type="term" value="C:gap junction"/>
    <property type="evidence" value="ECO:0007669"/>
    <property type="project" value="UniProtKB-SubCell"/>
</dbReference>
<keyword evidence="3 12" id="KW-0813">Transport</keyword>
<evidence type="ECO:0000256" key="11">
    <source>
        <dbReference type="ARBA" id="ARBA00023303"/>
    </source>
</evidence>
<reference evidence="14" key="1">
    <citation type="submission" date="2022-11" db="UniProtKB">
        <authorList>
            <consortium name="WormBaseParasite"/>
        </authorList>
    </citation>
    <scope>IDENTIFICATION</scope>
</reference>